<dbReference type="Proteomes" id="UP000261080">
    <property type="component" value="Unassembled WGS sequence"/>
</dbReference>
<dbReference type="InterPro" id="IPR002575">
    <property type="entry name" value="Aminoglycoside_PTrfase"/>
</dbReference>
<dbReference type="GO" id="GO:0042601">
    <property type="term" value="C:endospore-forming forespore"/>
    <property type="evidence" value="ECO:0007669"/>
    <property type="project" value="TreeGrafter"/>
</dbReference>
<sequence>MGDYDLEILEQYPIQVDNVRKVRGAFLCETDRGLMLLKQAALSKPRMLVMNEIHKAMKKQEHLRCDELIPNREGEFLTATEDGTTYYLKAWYPGRECDVRKHGEILEAARLLAKIHRLMELPGAREGFRSSDLLDEYRRHNREMKKVWSFIRKKPIKGEFESRFLECFEDMYRVAAAVEERLGNSSYRRLQKEAKERGSFIHGEYNYHNILITPEGMTAVNFEHVGRDLQAADLAYFLRKVMEKHQWNEKLGAEILRAYCAVNPLSEEEKEYIALRLSYPEKFWKCANTYYNSNKAWISSKSVEKLRISIEQNEIRKRFLEQIFAFHLEKSGV</sequence>
<dbReference type="EMBL" id="QVLX01000008">
    <property type="protein sequence ID" value="RGE85474.1"/>
    <property type="molecule type" value="Genomic_DNA"/>
</dbReference>
<accession>A0A3E3JZP2</accession>
<name>A0A3E3JZP2_9FIRM</name>
<evidence type="ECO:0000259" key="1">
    <source>
        <dbReference type="Pfam" id="PF01636"/>
    </source>
</evidence>
<dbReference type="RefSeq" id="WP_024734058.1">
    <property type="nucleotide sequence ID" value="NZ_BAABYU010000001.1"/>
</dbReference>
<keyword evidence="2" id="KW-0167">Capsid protein</keyword>
<dbReference type="InterPro" id="IPR014255">
    <property type="entry name" value="Spore_coat_CotS"/>
</dbReference>
<keyword evidence="3" id="KW-1185">Reference proteome</keyword>
<dbReference type="AlphaFoldDB" id="A0A3E3JZP2"/>
<dbReference type="NCBIfam" id="TIGR02906">
    <property type="entry name" value="spore_CotS"/>
    <property type="match status" value="1"/>
</dbReference>
<reference evidence="2 3" key="1">
    <citation type="submission" date="2018-08" db="EMBL/GenBank/DDBJ databases">
        <title>A genome reference for cultivated species of the human gut microbiota.</title>
        <authorList>
            <person name="Zou Y."/>
            <person name="Xue W."/>
            <person name="Luo G."/>
        </authorList>
    </citation>
    <scope>NUCLEOTIDE SEQUENCE [LARGE SCALE GENOMIC DNA]</scope>
    <source>
        <strain evidence="2 3">AF37-2AT</strain>
    </source>
</reference>
<evidence type="ECO:0000313" key="3">
    <source>
        <dbReference type="Proteomes" id="UP000261080"/>
    </source>
</evidence>
<dbReference type="GeneID" id="97194478"/>
<dbReference type="InterPro" id="IPR047175">
    <property type="entry name" value="CotS-like"/>
</dbReference>
<dbReference type="PANTHER" id="PTHR39179:SF1">
    <property type="entry name" value="SPORE COAT PROTEIN I"/>
    <property type="match status" value="1"/>
</dbReference>
<gene>
    <name evidence="2" type="ORF">DW016_13250</name>
</gene>
<dbReference type="Gene3D" id="3.90.1200.10">
    <property type="match status" value="1"/>
</dbReference>
<dbReference type="PANTHER" id="PTHR39179">
    <property type="entry name" value="SPORE COAT PROTEIN I"/>
    <property type="match status" value="1"/>
</dbReference>
<proteinExistence type="predicted"/>
<feature type="domain" description="Aminoglycoside phosphotransferase" evidence="1">
    <location>
        <begin position="74"/>
        <end position="260"/>
    </location>
</feature>
<dbReference type="SUPFAM" id="SSF56112">
    <property type="entry name" value="Protein kinase-like (PK-like)"/>
    <property type="match status" value="1"/>
</dbReference>
<dbReference type="OrthoDB" id="9771902at2"/>
<evidence type="ECO:0000313" key="2">
    <source>
        <dbReference type="EMBL" id="RGE85474.1"/>
    </source>
</evidence>
<dbReference type="Gene3D" id="3.30.200.20">
    <property type="entry name" value="Phosphorylase Kinase, domain 1"/>
    <property type="match status" value="1"/>
</dbReference>
<keyword evidence="2" id="KW-0946">Virion</keyword>
<protein>
    <submittedName>
        <fullName evidence="2">CotS family spore coat protein</fullName>
    </submittedName>
</protein>
<dbReference type="Pfam" id="PF01636">
    <property type="entry name" value="APH"/>
    <property type="match status" value="1"/>
</dbReference>
<dbReference type="InterPro" id="IPR011009">
    <property type="entry name" value="Kinase-like_dom_sf"/>
</dbReference>
<comment type="caution">
    <text evidence="2">The sequence shown here is derived from an EMBL/GenBank/DDBJ whole genome shotgun (WGS) entry which is preliminary data.</text>
</comment>
<organism evidence="2 3">
    <name type="scientific">Sellimonas intestinalis</name>
    <dbReference type="NCBI Taxonomy" id="1653434"/>
    <lineage>
        <taxon>Bacteria</taxon>
        <taxon>Bacillati</taxon>
        <taxon>Bacillota</taxon>
        <taxon>Clostridia</taxon>
        <taxon>Lachnospirales</taxon>
        <taxon>Lachnospiraceae</taxon>
        <taxon>Sellimonas</taxon>
    </lineage>
</organism>